<feature type="non-terminal residue" evidence="2">
    <location>
        <position position="1"/>
    </location>
</feature>
<dbReference type="OrthoDB" id="5386682at2759"/>
<organism evidence="2 3">
    <name type="scientific">Setomelanomma holmii</name>
    <dbReference type="NCBI Taxonomy" id="210430"/>
    <lineage>
        <taxon>Eukaryota</taxon>
        <taxon>Fungi</taxon>
        <taxon>Dikarya</taxon>
        <taxon>Ascomycota</taxon>
        <taxon>Pezizomycotina</taxon>
        <taxon>Dothideomycetes</taxon>
        <taxon>Pleosporomycetidae</taxon>
        <taxon>Pleosporales</taxon>
        <taxon>Pleosporineae</taxon>
        <taxon>Phaeosphaeriaceae</taxon>
        <taxon>Setomelanomma</taxon>
    </lineage>
</organism>
<feature type="non-terminal residue" evidence="2">
    <location>
        <position position="127"/>
    </location>
</feature>
<dbReference type="EMBL" id="ML978158">
    <property type="protein sequence ID" value="KAF2035304.1"/>
    <property type="molecule type" value="Genomic_DNA"/>
</dbReference>
<dbReference type="Proteomes" id="UP000799777">
    <property type="component" value="Unassembled WGS sequence"/>
</dbReference>
<proteinExistence type="predicted"/>
<dbReference type="Pfam" id="PF06985">
    <property type="entry name" value="HET"/>
    <property type="match status" value="1"/>
</dbReference>
<dbReference type="PANTHER" id="PTHR24148:SF73">
    <property type="entry name" value="HET DOMAIN PROTEIN (AFU_ORTHOLOGUE AFUA_8G01020)"/>
    <property type="match status" value="1"/>
</dbReference>
<accession>A0A9P4HKP9</accession>
<gene>
    <name evidence="2" type="ORF">EK21DRAFT_42518</name>
</gene>
<sequence>YEPLNDPSRNFRLLRVLPKRCHGLVQVDLVTIPAVEGRRNECPPYRCLSYTWGSVGETHEICLSGNGHKVRQNLFEFLVHAAATFPLEWLWIDALCIDQETTAEKNIQVARMGTIYCTALEVIVWLG</sequence>
<reference evidence="2" key="1">
    <citation type="journal article" date="2020" name="Stud. Mycol.">
        <title>101 Dothideomycetes genomes: a test case for predicting lifestyles and emergence of pathogens.</title>
        <authorList>
            <person name="Haridas S."/>
            <person name="Albert R."/>
            <person name="Binder M."/>
            <person name="Bloem J."/>
            <person name="Labutti K."/>
            <person name="Salamov A."/>
            <person name="Andreopoulos B."/>
            <person name="Baker S."/>
            <person name="Barry K."/>
            <person name="Bills G."/>
            <person name="Bluhm B."/>
            <person name="Cannon C."/>
            <person name="Castanera R."/>
            <person name="Culley D."/>
            <person name="Daum C."/>
            <person name="Ezra D."/>
            <person name="Gonzalez J."/>
            <person name="Henrissat B."/>
            <person name="Kuo A."/>
            <person name="Liang C."/>
            <person name="Lipzen A."/>
            <person name="Lutzoni F."/>
            <person name="Magnuson J."/>
            <person name="Mondo S."/>
            <person name="Nolan M."/>
            <person name="Ohm R."/>
            <person name="Pangilinan J."/>
            <person name="Park H.-J."/>
            <person name="Ramirez L."/>
            <person name="Alfaro M."/>
            <person name="Sun H."/>
            <person name="Tritt A."/>
            <person name="Yoshinaga Y."/>
            <person name="Zwiers L.-H."/>
            <person name="Turgeon B."/>
            <person name="Goodwin S."/>
            <person name="Spatafora J."/>
            <person name="Crous P."/>
            <person name="Grigoriev I."/>
        </authorList>
    </citation>
    <scope>NUCLEOTIDE SEQUENCE</scope>
    <source>
        <strain evidence="2">CBS 110217</strain>
    </source>
</reference>
<dbReference type="AlphaFoldDB" id="A0A9P4HKP9"/>
<dbReference type="InterPro" id="IPR010730">
    <property type="entry name" value="HET"/>
</dbReference>
<comment type="caution">
    <text evidence="2">The sequence shown here is derived from an EMBL/GenBank/DDBJ whole genome shotgun (WGS) entry which is preliminary data.</text>
</comment>
<protein>
    <submittedName>
        <fullName evidence="2">HET-domain-containing protein</fullName>
    </submittedName>
</protein>
<evidence type="ECO:0000313" key="3">
    <source>
        <dbReference type="Proteomes" id="UP000799777"/>
    </source>
</evidence>
<keyword evidence="3" id="KW-1185">Reference proteome</keyword>
<dbReference type="InterPro" id="IPR052895">
    <property type="entry name" value="HetReg/Transcr_Mod"/>
</dbReference>
<evidence type="ECO:0000313" key="2">
    <source>
        <dbReference type="EMBL" id="KAF2035304.1"/>
    </source>
</evidence>
<dbReference type="PANTHER" id="PTHR24148">
    <property type="entry name" value="ANKYRIN REPEAT DOMAIN-CONTAINING PROTEIN 39 HOMOLOG-RELATED"/>
    <property type="match status" value="1"/>
</dbReference>
<evidence type="ECO:0000259" key="1">
    <source>
        <dbReference type="Pfam" id="PF06985"/>
    </source>
</evidence>
<name>A0A9P4HKP9_9PLEO</name>
<feature type="domain" description="Heterokaryon incompatibility" evidence="1">
    <location>
        <begin position="45"/>
        <end position="127"/>
    </location>
</feature>